<sequence length="374" mass="40164">MSRTEPPASKPRVTRGNVYGTPGGTGRAYAPGAPRKKPRWGRIALVVVGVVVLIGLAAAGCGLAYVSNLDDKLHRTDAFSGLGERPGKTVDGTQNILFLGSDSRDGGAYDPKAKPNANEGTVKNERSDAIMVLHIPADHKKAYLISIPRDTYVFVPELNGHGGQKAKINAAFAWGGIPLTVKTVENFTGVKIDHVAKIDFNGFKKMTDAVGGVDVTVDKTVKDPRSKRTFKAGVNHLDGAAALDYVRQRYGLPRGDFDRVQRQQIFLRALAQKATDTGTLTNPVKLKNFLDATTESLTVDNGFSLKDMALEFRGLRPSDITFITSPHLGSQNVDGQSVVVSDKEKAIALWSAVEKDDVADWLAANPANNATRGS</sequence>
<proteinExistence type="inferred from homology"/>
<keyword evidence="3" id="KW-0472">Membrane</keyword>
<dbReference type="NCBIfam" id="TIGR00350">
    <property type="entry name" value="lytR_cpsA_psr"/>
    <property type="match status" value="1"/>
</dbReference>
<dbReference type="RefSeq" id="WP_142708097.1">
    <property type="nucleotide sequence ID" value="NZ_VIRS01000026.1"/>
</dbReference>
<feature type="transmembrane region" description="Helical" evidence="3">
    <location>
        <begin position="43"/>
        <end position="66"/>
    </location>
</feature>
<name>A0A545AJC1_9ACTN</name>
<feature type="domain" description="Cell envelope-related transcriptional attenuator" evidence="4">
    <location>
        <begin position="126"/>
        <end position="274"/>
    </location>
</feature>
<reference evidence="5 6" key="1">
    <citation type="submission" date="2019-07" db="EMBL/GenBank/DDBJ databases">
        <title>Cryptosporangium phraense sp. nov., isolated from plant litter.</title>
        <authorList>
            <person name="Suriyachadkun C."/>
        </authorList>
    </citation>
    <scope>NUCLEOTIDE SEQUENCE [LARGE SCALE GENOMIC DNA]</scope>
    <source>
        <strain evidence="5 6">A-T 5661</strain>
    </source>
</reference>
<dbReference type="InterPro" id="IPR004474">
    <property type="entry name" value="LytR_CpsA_psr"/>
</dbReference>
<dbReference type="AlphaFoldDB" id="A0A545AJC1"/>
<dbReference type="FunCoup" id="A0A545AJC1">
    <property type="interactions" value="1"/>
</dbReference>
<keyword evidence="3" id="KW-1133">Transmembrane helix</keyword>
<dbReference type="Gene3D" id="3.40.630.190">
    <property type="entry name" value="LCP protein"/>
    <property type="match status" value="1"/>
</dbReference>
<gene>
    <name evidence="5" type="ORF">FL583_29335</name>
</gene>
<evidence type="ECO:0000256" key="2">
    <source>
        <dbReference type="SAM" id="MobiDB-lite"/>
    </source>
</evidence>
<accession>A0A545AJC1</accession>
<evidence type="ECO:0000313" key="5">
    <source>
        <dbReference type="EMBL" id="TQS41413.1"/>
    </source>
</evidence>
<evidence type="ECO:0000256" key="3">
    <source>
        <dbReference type="SAM" id="Phobius"/>
    </source>
</evidence>
<dbReference type="EMBL" id="VIRS01000026">
    <property type="protein sequence ID" value="TQS41413.1"/>
    <property type="molecule type" value="Genomic_DNA"/>
</dbReference>
<keyword evidence="6" id="KW-1185">Reference proteome</keyword>
<dbReference type="OrthoDB" id="5171929at2"/>
<feature type="region of interest" description="Disordered" evidence="2">
    <location>
        <begin position="1"/>
        <end position="36"/>
    </location>
</feature>
<evidence type="ECO:0000256" key="1">
    <source>
        <dbReference type="ARBA" id="ARBA00006068"/>
    </source>
</evidence>
<dbReference type="InParanoid" id="A0A545AJC1"/>
<keyword evidence="3" id="KW-0812">Transmembrane</keyword>
<dbReference type="InterPro" id="IPR050922">
    <property type="entry name" value="LytR/CpsA/Psr_CW_biosynth"/>
</dbReference>
<protein>
    <submittedName>
        <fullName evidence="5">LytR family transcriptional regulator</fullName>
    </submittedName>
</protein>
<dbReference type="Proteomes" id="UP000317982">
    <property type="component" value="Unassembled WGS sequence"/>
</dbReference>
<dbReference type="PANTHER" id="PTHR33392:SF6">
    <property type="entry name" value="POLYISOPRENYL-TEICHOIC ACID--PEPTIDOGLYCAN TEICHOIC ACID TRANSFERASE TAGU"/>
    <property type="match status" value="1"/>
</dbReference>
<organism evidence="5 6">
    <name type="scientific">Cryptosporangium phraense</name>
    <dbReference type="NCBI Taxonomy" id="2593070"/>
    <lineage>
        <taxon>Bacteria</taxon>
        <taxon>Bacillati</taxon>
        <taxon>Actinomycetota</taxon>
        <taxon>Actinomycetes</taxon>
        <taxon>Cryptosporangiales</taxon>
        <taxon>Cryptosporangiaceae</taxon>
        <taxon>Cryptosporangium</taxon>
    </lineage>
</organism>
<dbReference type="Pfam" id="PF03816">
    <property type="entry name" value="LytR_cpsA_psr"/>
    <property type="match status" value="1"/>
</dbReference>
<evidence type="ECO:0000313" key="6">
    <source>
        <dbReference type="Proteomes" id="UP000317982"/>
    </source>
</evidence>
<comment type="similarity">
    <text evidence="1">Belongs to the LytR/CpsA/Psr (LCP) family.</text>
</comment>
<evidence type="ECO:0000259" key="4">
    <source>
        <dbReference type="Pfam" id="PF03816"/>
    </source>
</evidence>
<comment type="caution">
    <text evidence="5">The sequence shown here is derived from an EMBL/GenBank/DDBJ whole genome shotgun (WGS) entry which is preliminary data.</text>
</comment>
<dbReference type="PANTHER" id="PTHR33392">
    <property type="entry name" value="POLYISOPRENYL-TEICHOIC ACID--PEPTIDOGLYCAN TEICHOIC ACID TRANSFERASE TAGU"/>
    <property type="match status" value="1"/>
</dbReference>